<dbReference type="Gene3D" id="1.20.1250.20">
    <property type="entry name" value="MFS general substrate transporter like domains"/>
    <property type="match status" value="1"/>
</dbReference>
<dbReference type="CDD" id="cd12828">
    <property type="entry name" value="TmCorA-like_1"/>
    <property type="match status" value="1"/>
</dbReference>
<dbReference type="SUPFAM" id="SSF103473">
    <property type="entry name" value="MFS general substrate transporter"/>
    <property type="match status" value="1"/>
</dbReference>
<comment type="subcellular location">
    <subcellularLocation>
        <location evidence="1">Cell membrane</location>
        <topology evidence="1">Multi-pass membrane protein</topology>
    </subcellularLocation>
    <subcellularLocation>
        <location evidence="8">Membrane</location>
        <topology evidence="8">Multi-pass membrane protein</topology>
    </subcellularLocation>
</comment>
<dbReference type="PROSITE" id="PS50850">
    <property type="entry name" value="MFS"/>
    <property type="match status" value="1"/>
</dbReference>
<feature type="region of interest" description="Disordered" evidence="9">
    <location>
        <begin position="445"/>
        <end position="473"/>
    </location>
</feature>
<dbReference type="SUPFAM" id="SSF143865">
    <property type="entry name" value="CorA soluble domain-like"/>
    <property type="match status" value="1"/>
</dbReference>
<reference evidence="11 12" key="1">
    <citation type="journal article" date="2023" name="Microorganisms">
        <title>Thiorhodovibrio frisius and Trv. litoralis spp. nov., Two Novel Members from a Clade of Fastidious Purple Sulfur Bacteria That Exhibit Unique Red-Shifted Light-Harvesting Capabilities.</title>
        <authorList>
            <person name="Methner A."/>
            <person name="Kuzyk S.B."/>
            <person name="Petersen J."/>
            <person name="Bauer S."/>
            <person name="Brinkmann H."/>
            <person name="Sichau K."/>
            <person name="Wanner G."/>
            <person name="Wolf J."/>
            <person name="Neumann-Schaal M."/>
            <person name="Henke P."/>
            <person name="Tank M."/>
            <person name="Sproer C."/>
            <person name="Bunk B."/>
            <person name="Overmann J."/>
        </authorList>
    </citation>
    <scope>NUCLEOTIDE SEQUENCE [LARGE SCALE GENOMIC DNA]</scope>
    <source>
        <strain evidence="11 12">DSM 6702</strain>
    </source>
</reference>
<feature type="transmembrane region" description="Helical" evidence="8">
    <location>
        <begin position="390"/>
        <end position="409"/>
    </location>
</feature>
<comment type="similarity">
    <text evidence="2 8">Belongs to the CorA metal ion transporter (MIT) (TC 1.A.35) family.</text>
</comment>
<feature type="transmembrane region" description="Helical" evidence="8">
    <location>
        <begin position="358"/>
        <end position="378"/>
    </location>
</feature>
<comment type="caution">
    <text evidence="8">Lacks conserved residue(s) required for the propagation of feature annotation.</text>
</comment>
<evidence type="ECO:0000256" key="4">
    <source>
        <dbReference type="ARBA" id="ARBA00022475"/>
    </source>
</evidence>
<evidence type="ECO:0000313" key="12">
    <source>
        <dbReference type="Proteomes" id="UP001432180"/>
    </source>
</evidence>
<keyword evidence="8" id="KW-0460">Magnesium</keyword>
<dbReference type="InterPro" id="IPR036259">
    <property type="entry name" value="MFS_trans_sf"/>
</dbReference>
<dbReference type="EMBL" id="CP121472">
    <property type="protein sequence ID" value="WPL15584.1"/>
    <property type="molecule type" value="Genomic_DNA"/>
</dbReference>
<keyword evidence="4 8" id="KW-1003">Cell membrane</keyword>
<dbReference type="PANTHER" id="PTHR46494">
    <property type="entry name" value="CORA FAMILY METAL ION TRANSPORTER (EUROFUNG)"/>
    <property type="match status" value="1"/>
</dbReference>
<feature type="compositionally biased region" description="Polar residues" evidence="9">
    <location>
        <begin position="463"/>
        <end position="473"/>
    </location>
</feature>
<dbReference type="Pfam" id="PF01544">
    <property type="entry name" value="CorA"/>
    <property type="match status" value="1"/>
</dbReference>
<feature type="transmembrane region" description="Helical" evidence="8">
    <location>
        <begin position="594"/>
        <end position="617"/>
    </location>
</feature>
<keyword evidence="12" id="KW-1185">Reference proteome</keyword>
<feature type="region of interest" description="Disordered" evidence="9">
    <location>
        <begin position="1"/>
        <end position="75"/>
    </location>
</feature>
<dbReference type="InterPro" id="IPR004488">
    <property type="entry name" value="Mg/Co-transport_prot_CorA"/>
</dbReference>
<evidence type="ECO:0000256" key="3">
    <source>
        <dbReference type="ARBA" id="ARBA00022448"/>
    </source>
</evidence>
<dbReference type="InterPro" id="IPR002523">
    <property type="entry name" value="MgTranspt_CorA/ZnTranspt_ZntB"/>
</dbReference>
<proteinExistence type="inferred from homology"/>
<keyword evidence="7 8" id="KW-0472">Membrane</keyword>
<feature type="transmembrane region" description="Helical" evidence="8">
    <location>
        <begin position="663"/>
        <end position="682"/>
    </location>
</feature>
<sequence>MAANQAAGEPGSARGSEQASHQPPPPESTTDVVKTPLKGAKHARHAKRSRAGTTRTRLPRPKGSRPGTPGGVEYHELIRGGSGTPVRALCTDFSQEQIETQEIKDIKAFLDAHRPSWCQVRWIHVEGLDDHSVIRGLAEKYQLHPLAIEDLLEHEHRAKLEDYPNTGDLPGRLFVMAQAVTLVRGQPLTEPVAFFLGRTTLLSFKSGSHGVIDEIRHRIQSPLSRVRQHDASFLFYVLIDAIVDHSFPVLDACAQRLEDAEDQIFSHPDTISLQTLHAIKRDLVIIRRTAWPMRELVIQLLRDRHQCLSEITQTYLRDVYDHCTQIIDLVETYREIASAVTETYTSIVSNRTNDVMKVLTIIGTIFLPLTFLAGVEGMNLEMPEAHWPPAYPLFWLLCILIAGLMLWHFKRKGWLWQRQPEAGAEPGINTQITLDCYARTQLTMQQAAEPSESPPANRATGVPMSSRNKTSARPRSVQAYIDETPFWQDGTSTPGVPLTRMQWRIWILATAGKFFEGLVVFMTGVALPLIVMEFQLDAAHKGVVGAAVLAGILIGATALGGLADVFGRKRMFIVEMILFAIFLAALTFSPSFPWLVVFLFGMGMALGCDYPTAHLIISESIPSKDRGKLVLSAFGFQAVGALVGTIVGYLILNFTQDLSAWRWMYATAIIPTIVVIIGRFFITDSGHWLLARGRVQEAETALHRLLERDPAYPKTVCLEVPEAEDKGDGKAHAKGGFLALFNRKNRRATLFASIPWFLQDLGTYGIGIFTPTILAAALGHHTNHEHNIAAVIHNDILAAKGAALLDLLLLFGIIAAVLLADKVGRVRLQVFGFIGCAIGLALAAGSMNFAEPLQLWVLAAGFVIFNFMTNLGPNAQTYLIAGEVFPTHIRGQGAGFAASFAKIGAVLTAFCFPIFQKDLGTQNLLLILVGSSLLGALITWLLRIETKGRNLEDIGC</sequence>
<feature type="transmembrane region" description="Helical" evidence="8">
    <location>
        <begin position="505"/>
        <end position="531"/>
    </location>
</feature>
<dbReference type="InterPro" id="IPR045861">
    <property type="entry name" value="CorA_cytoplasmic_dom"/>
</dbReference>
<feature type="transmembrane region" description="Helical" evidence="8">
    <location>
        <begin position="629"/>
        <end position="651"/>
    </location>
</feature>
<dbReference type="SUPFAM" id="SSF144083">
    <property type="entry name" value="Magnesium transport protein CorA, transmembrane region"/>
    <property type="match status" value="1"/>
</dbReference>
<feature type="transmembrane region" description="Helical" evidence="8">
    <location>
        <begin position="797"/>
        <end position="819"/>
    </location>
</feature>
<feature type="transmembrane region" description="Helical" evidence="8">
    <location>
        <begin position="853"/>
        <end position="872"/>
    </location>
</feature>
<keyword evidence="5 8" id="KW-0812">Transmembrane</keyword>
<evidence type="ECO:0000313" key="11">
    <source>
        <dbReference type="EMBL" id="WPL15584.1"/>
    </source>
</evidence>
<feature type="compositionally biased region" description="Basic residues" evidence="9">
    <location>
        <begin position="39"/>
        <end position="50"/>
    </location>
</feature>
<feature type="transmembrane region" description="Helical" evidence="8">
    <location>
        <begin position="893"/>
        <end position="915"/>
    </location>
</feature>
<feature type="transmembrane region" description="Helical" evidence="8">
    <location>
        <begin position="543"/>
        <end position="563"/>
    </location>
</feature>
<keyword evidence="6 8" id="KW-1133">Transmembrane helix</keyword>
<name>A0ABZ0S5I6_9GAMM</name>
<organism evidence="11 12">
    <name type="scientific">Thiorhodovibrio winogradskyi</name>
    <dbReference type="NCBI Taxonomy" id="77007"/>
    <lineage>
        <taxon>Bacteria</taxon>
        <taxon>Pseudomonadati</taxon>
        <taxon>Pseudomonadota</taxon>
        <taxon>Gammaproteobacteria</taxon>
        <taxon>Chromatiales</taxon>
        <taxon>Chromatiaceae</taxon>
        <taxon>Thiorhodovibrio</taxon>
    </lineage>
</organism>
<dbReference type="PANTHER" id="PTHR46494:SF1">
    <property type="entry name" value="CORA FAMILY METAL ION TRANSPORTER (EUROFUNG)"/>
    <property type="match status" value="1"/>
</dbReference>
<evidence type="ECO:0000256" key="1">
    <source>
        <dbReference type="ARBA" id="ARBA00004651"/>
    </source>
</evidence>
<feature type="domain" description="Major facilitator superfamily (MFS) profile" evidence="10">
    <location>
        <begin position="505"/>
        <end position="947"/>
    </location>
</feature>
<dbReference type="Pfam" id="PF00083">
    <property type="entry name" value="Sugar_tr"/>
    <property type="match status" value="1"/>
</dbReference>
<evidence type="ECO:0000256" key="6">
    <source>
        <dbReference type="ARBA" id="ARBA00022989"/>
    </source>
</evidence>
<protein>
    <recommendedName>
        <fullName evidence="8">Magnesium transport protein CorA</fullName>
    </recommendedName>
</protein>
<accession>A0ABZ0S5I6</accession>
<evidence type="ECO:0000256" key="7">
    <source>
        <dbReference type="ARBA" id="ARBA00023136"/>
    </source>
</evidence>
<feature type="transmembrane region" description="Helical" evidence="8">
    <location>
        <begin position="750"/>
        <end position="777"/>
    </location>
</feature>
<evidence type="ECO:0000256" key="5">
    <source>
        <dbReference type="ARBA" id="ARBA00022692"/>
    </source>
</evidence>
<evidence type="ECO:0000259" key="10">
    <source>
        <dbReference type="PROSITE" id="PS50850"/>
    </source>
</evidence>
<comment type="function">
    <text evidence="8">Mediates influx of magnesium ions.</text>
</comment>
<dbReference type="Gene3D" id="3.30.460.20">
    <property type="entry name" value="CorA soluble domain-like"/>
    <property type="match status" value="1"/>
</dbReference>
<gene>
    <name evidence="8 11" type="primary">corA</name>
    <name evidence="11" type="ORF">Thiowin_00486</name>
</gene>
<dbReference type="InterPro" id="IPR020846">
    <property type="entry name" value="MFS_dom"/>
</dbReference>
<dbReference type="Gene3D" id="1.20.58.340">
    <property type="entry name" value="Magnesium transport protein CorA, transmembrane region"/>
    <property type="match status" value="2"/>
</dbReference>
<dbReference type="InterPro" id="IPR005828">
    <property type="entry name" value="MFS_sugar_transport-like"/>
</dbReference>
<keyword evidence="3 8" id="KW-0813">Transport</keyword>
<evidence type="ECO:0000256" key="2">
    <source>
        <dbReference type="ARBA" id="ARBA00009765"/>
    </source>
</evidence>
<keyword evidence="8" id="KW-0406">Ion transport</keyword>
<dbReference type="CDD" id="cd17316">
    <property type="entry name" value="MFS_SV2_like"/>
    <property type="match status" value="1"/>
</dbReference>
<feature type="transmembrane region" description="Helical" evidence="8">
    <location>
        <begin position="826"/>
        <end position="847"/>
    </location>
</feature>
<evidence type="ECO:0000256" key="8">
    <source>
        <dbReference type="RuleBase" id="RU362010"/>
    </source>
</evidence>
<dbReference type="NCBIfam" id="TIGR00383">
    <property type="entry name" value="corA"/>
    <property type="match status" value="1"/>
</dbReference>
<dbReference type="Proteomes" id="UP001432180">
    <property type="component" value="Chromosome"/>
</dbReference>
<evidence type="ECO:0000256" key="9">
    <source>
        <dbReference type="SAM" id="MobiDB-lite"/>
    </source>
</evidence>
<dbReference type="InterPro" id="IPR045863">
    <property type="entry name" value="CorA_TM1_TM2"/>
</dbReference>
<feature type="transmembrane region" description="Helical" evidence="8">
    <location>
        <begin position="921"/>
        <end position="942"/>
    </location>
</feature>
<feature type="transmembrane region" description="Helical" evidence="8">
    <location>
        <begin position="570"/>
        <end position="588"/>
    </location>
</feature>